<feature type="transmembrane region" description="Helical" evidence="1">
    <location>
        <begin position="213"/>
        <end position="233"/>
    </location>
</feature>
<dbReference type="InterPro" id="IPR003675">
    <property type="entry name" value="Rce1/LyrA-like_dom"/>
</dbReference>
<keyword evidence="1" id="KW-0812">Transmembrane</keyword>
<dbReference type="GO" id="GO:0080120">
    <property type="term" value="P:CAAX-box protein maturation"/>
    <property type="evidence" value="ECO:0007669"/>
    <property type="project" value="UniProtKB-ARBA"/>
</dbReference>
<keyword evidence="4" id="KW-1185">Reference proteome</keyword>
<gene>
    <name evidence="3" type="ORF">AN619_07650</name>
</gene>
<organism evidence="3 4">
    <name type="scientific">Thermotalea metallivorans</name>
    <dbReference type="NCBI Taxonomy" id="520762"/>
    <lineage>
        <taxon>Bacteria</taxon>
        <taxon>Bacillati</taxon>
        <taxon>Bacillota</taxon>
        <taxon>Clostridia</taxon>
        <taxon>Peptostreptococcales</taxon>
        <taxon>Thermotaleaceae</taxon>
        <taxon>Thermotalea</taxon>
    </lineage>
</organism>
<feature type="transmembrane region" description="Helical" evidence="1">
    <location>
        <begin position="166"/>
        <end position="183"/>
    </location>
</feature>
<name>A0A140L898_9FIRM</name>
<feature type="transmembrane region" description="Helical" evidence="1">
    <location>
        <begin position="54"/>
        <end position="73"/>
    </location>
</feature>
<dbReference type="GO" id="GO:0004175">
    <property type="term" value="F:endopeptidase activity"/>
    <property type="evidence" value="ECO:0007669"/>
    <property type="project" value="UniProtKB-ARBA"/>
</dbReference>
<dbReference type="PANTHER" id="PTHR43592">
    <property type="entry name" value="CAAX AMINO TERMINAL PROTEASE"/>
    <property type="match status" value="1"/>
</dbReference>
<evidence type="ECO:0000256" key="1">
    <source>
        <dbReference type="SAM" id="Phobius"/>
    </source>
</evidence>
<dbReference type="STRING" id="520762.AN619_07650"/>
<feature type="transmembrane region" description="Helical" evidence="1">
    <location>
        <begin position="136"/>
        <end position="154"/>
    </location>
</feature>
<dbReference type="OrthoDB" id="4177129at2"/>
<feature type="transmembrane region" description="Helical" evidence="1">
    <location>
        <begin position="94"/>
        <end position="116"/>
    </location>
</feature>
<dbReference type="Proteomes" id="UP000070456">
    <property type="component" value="Unassembled WGS sequence"/>
</dbReference>
<dbReference type="PANTHER" id="PTHR43592:SF15">
    <property type="entry name" value="CAAX AMINO TERMINAL PROTEASE FAMILY PROTEIN"/>
    <property type="match status" value="1"/>
</dbReference>
<accession>A0A140L898</accession>
<keyword evidence="1" id="KW-0472">Membrane</keyword>
<dbReference type="AlphaFoldDB" id="A0A140L898"/>
<feature type="domain" description="CAAX prenyl protease 2/Lysostaphin resistance protein A-like" evidence="2">
    <location>
        <begin position="134"/>
        <end position="222"/>
    </location>
</feature>
<comment type="caution">
    <text evidence="3">The sequence shown here is derived from an EMBL/GenBank/DDBJ whole genome shotgun (WGS) entry which is preliminary data.</text>
</comment>
<proteinExistence type="predicted"/>
<reference evidence="3" key="1">
    <citation type="submission" date="2015-12" db="EMBL/GenBank/DDBJ databases">
        <title>Draft genome sequence of the thermoanaerobe Thermotalea metallivorans, an isolate from the runoff channel of the Great Artesian Basin, Australia.</title>
        <authorList>
            <person name="Patel B.K."/>
        </authorList>
    </citation>
    <scope>NUCLEOTIDE SEQUENCE [LARGE SCALE GENOMIC DNA]</scope>
    <source>
        <strain evidence="3">B2-1</strain>
    </source>
</reference>
<evidence type="ECO:0000259" key="2">
    <source>
        <dbReference type="Pfam" id="PF02517"/>
    </source>
</evidence>
<evidence type="ECO:0000313" key="4">
    <source>
        <dbReference type="Proteomes" id="UP000070456"/>
    </source>
</evidence>
<feature type="transmembrane region" description="Helical" evidence="1">
    <location>
        <begin position="189"/>
        <end position="206"/>
    </location>
</feature>
<feature type="transmembrane region" description="Helical" evidence="1">
    <location>
        <begin position="239"/>
        <end position="257"/>
    </location>
</feature>
<keyword evidence="1" id="KW-1133">Transmembrane helix</keyword>
<dbReference type="RefSeq" id="WP_068555149.1">
    <property type="nucleotide sequence ID" value="NZ_LOEE01000021.1"/>
</dbReference>
<sequence>MKKYLIVAGNIFKYTFIYLVLQMAAGIIMGIVYTIKYIDTLTEAQIQEKLMEDIFIGVGISAICALLIYMLLFRNKEENLWERCKFKKIHLRQFFFTMLAALGLSAISSSFVLITYEKFESYAEVSRNIHAGLNTLIGTICIIVLIPIFEEILFRGLVLNELKRCFGIAISVGIQSAIFALYHGNLLQGIYTFALGIMLGLVYIWFENIWIPVLMHVSYNFLGTLVFPVLLYYTEKFVAFYILTGILALSLSLFYLYRRRMHDLWSEEANA</sequence>
<protein>
    <recommendedName>
        <fullName evidence="2">CAAX prenyl protease 2/Lysostaphin resistance protein A-like domain-containing protein</fullName>
    </recommendedName>
</protein>
<feature type="transmembrane region" description="Helical" evidence="1">
    <location>
        <begin position="12"/>
        <end position="34"/>
    </location>
</feature>
<dbReference type="Pfam" id="PF02517">
    <property type="entry name" value="Rce1-like"/>
    <property type="match status" value="1"/>
</dbReference>
<dbReference type="EMBL" id="LOEE01000021">
    <property type="protein sequence ID" value="KXG76773.1"/>
    <property type="molecule type" value="Genomic_DNA"/>
</dbReference>
<evidence type="ECO:0000313" key="3">
    <source>
        <dbReference type="EMBL" id="KXG76773.1"/>
    </source>
</evidence>